<dbReference type="UniPathway" id="UPA00140">
    <property type="reaction ID" value="UER00205"/>
</dbReference>
<dbReference type="Pfam" id="PF01583">
    <property type="entry name" value="APS_kinase"/>
    <property type="match status" value="1"/>
</dbReference>
<comment type="pathway">
    <text evidence="6 7">Sulfur metabolism; hydrogen sulfide biosynthesis; sulfite from sulfate: step 2/3.</text>
</comment>
<evidence type="ECO:0000256" key="6">
    <source>
        <dbReference type="HAMAP-Rule" id="MF_00065"/>
    </source>
</evidence>
<dbReference type="Proteomes" id="UP000078572">
    <property type="component" value="Chromosome 2"/>
</dbReference>
<dbReference type="InterPro" id="IPR027417">
    <property type="entry name" value="P-loop_NTPase"/>
</dbReference>
<dbReference type="Gene3D" id="3.40.50.300">
    <property type="entry name" value="P-loop containing nucleotide triphosphate hydrolases"/>
    <property type="match status" value="1"/>
</dbReference>
<dbReference type="GO" id="GO:0019379">
    <property type="term" value="P:sulfate assimilation, phosphoadenylyl sulfate reduction by phosphoadenylyl-sulfate reductase (thioredoxin)"/>
    <property type="evidence" value="ECO:0007669"/>
    <property type="project" value="TreeGrafter"/>
</dbReference>
<dbReference type="OrthoDB" id="9804504at2"/>
<dbReference type="InterPro" id="IPR002891">
    <property type="entry name" value="APS"/>
</dbReference>
<reference evidence="10" key="1">
    <citation type="submission" date="2016-06" db="EMBL/GenBank/DDBJ databases">
        <authorList>
            <person name="Xu Y."/>
            <person name="Nagy A."/>
            <person name="Yan X."/>
            <person name="Kim S.W."/>
            <person name="Haley B."/>
            <person name="Liu N.T."/>
            <person name="Nou X."/>
        </authorList>
    </citation>
    <scope>NUCLEOTIDE SEQUENCE [LARGE SCALE GENOMIC DNA]</scope>
    <source>
        <strain evidence="10">ATCC 49129</strain>
    </source>
</reference>
<dbReference type="GeneID" id="61528157"/>
<dbReference type="GO" id="GO:0004781">
    <property type="term" value="F:sulfate adenylyltransferase (ATP) activity"/>
    <property type="evidence" value="ECO:0007669"/>
    <property type="project" value="TreeGrafter"/>
</dbReference>
<sequence length="186" mass="20033">MQRIPSTLWLTGLSGAGKTTLALALAESLTAQGVPCRVLDGDVVRKQLCPDLGFSREDRSENVRRVAQWCAQINNTGTWAIAALISPYRKDRDSARQIVGASRFFEVHMATPLSVCEARDPKGLYKRARAGAITNFTGISDAYEPPQAPALSFDTGCESTESCVAATLALLRGTDEMLPATIRGNC</sequence>
<protein>
    <recommendedName>
        <fullName evidence="2 6">Adenylyl-sulfate kinase</fullName>
        <ecNumber evidence="2 6">2.7.1.25</ecNumber>
    </recommendedName>
    <alternativeName>
        <fullName evidence="6">APS kinase</fullName>
    </alternativeName>
    <alternativeName>
        <fullName evidence="6">ATP adenosine-5'-phosphosulfate 3'-phosphotransferase</fullName>
    </alternativeName>
    <alternativeName>
        <fullName evidence="6">Adenosine-5'-phosphosulfate kinase</fullName>
    </alternativeName>
</protein>
<evidence type="ECO:0000259" key="8">
    <source>
        <dbReference type="Pfam" id="PF01583"/>
    </source>
</evidence>
<evidence type="ECO:0000256" key="1">
    <source>
        <dbReference type="ARBA" id="ARBA00001823"/>
    </source>
</evidence>
<gene>
    <name evidence="6" type="primary">cysC</name>
    <name evidence="9" type="ORF">A9Y76_19190</name>
</gene>
<dbReference type="HAMAP" id="MF_00065">
    <property type="entry name" value="Adenylyl_sulf_kinase"/>
    <property type="match status" value="1"/>
</dbReference>
<name>A0A192A339_9RALS</name>
<comment type="catalytic activity">
    <reaction evidence="1 6 7">
        <text>adenosine 5'-phosphosulfate + ATP = 3'-phosphoadenylyl sulfate + ADP + H(+)</text>
        <dbReference type="Rhea" id="RHEA:24152"/>
        <dbReference type="ChEBI" id="CHEBI:15378"/>
        <dbReference type="ChEBI" id="CHEBI:30616"/>
        <dbReference type="ChEBI" id="CHEBI:58243"/>
        <dbReference type="ChEBI" id="CHEBI:58339"/>
        <dbReference type="ChEBI" id="CHEBI:456216"/>
        <dbReference type="EC" id="2.7.1.25"/>
    </reaction>
</comment>
<dbReference type="InterPro" id="IPR059117">
    <property type="entry name" value="APS_kinase_dom"/>
</dbReference>
<dbReference type="PANTHER" id="PTHR42700">
    <property type="entry name" value="SULFATE ADENYLYLTRANSFERASE"/>
    <property type="match status" value="1"/>
</dbReference>
<feature type="binding site" evidence="6">
    <location>
        <begin position="12"/>
        <end position="19"/>
    </location>
    <ligand>
        <name>ATP</name>
        <dbReference type="ChEBI" id="CHEBI:30616"/>
    </ligand>
</feature>
<evidence type="ECO:0000256" key="4">
    <source>
        <dbReference type="ARBA" id="ARBA00022741"/>
    </source>
</evidence>
<dbReference type="GO" id="GO:0010134">
    <property type="term" value="P:sulfate assimilation via adenylyl sulfate reduction"/>
    <property type="evidence" value="ECO:0007669"/>
    <property type="project" value="TreeGrafter"/>
</dbReference>
<feature type="active site" description="Phosphoserine intermediate" evidence="6">
    <location>
        <position position="86"/>
    </location>
</feature>
<evidence type="ECO:0000313" key="9">
    <source>
        <dbReference type="EMBL" id="ANJ74707.1"/>
    </source>
</evidence>
<feature type="domain" description="APS kinase" evidence="8">
    <location>
        <begin position="6"/>
        <end position="152"/>
    </location>
</feature>
<keyword evidence="6" id="KW-0597">Phosphoprotein</keyword>
<evidence type="ECO:0000256" key="5">
    <source>
        <dbReference type="ARBA" id="ARBA00022840"/>
    </source>
</evidence>
<evidence type="ECO:0000256" key="3">
    <source>
        <dbReference type="ARBA" id="ARBA00022679"/>
    </source>
</evidence>
<dbReference type="GO" id="GO:0004020">
    <property type="term" value="F:adenylylsulfate kinase activity"/>
    <property type="evidence" value="ECO:0007669"/>
    <property type="project" value="UniProtKB-UniRule"/>
</dbReference>
<proteinExistence type="inferred from homology"/>
<dbReference type="EC" id="2.7.1.25" evidence="2 6"/>
<evidence type="ECO:0000256" key="7">
    <source>
        <dbReference type="RuleBase" id="RU004347"/>
    </source>
</evidence>
<dbReference type="GO" id="GO:0005524">
    <property type="term" value="F:ATP binding"/>
    <property type="evidence" value="ECO:0007669"/>
    <property type="project" value="UniProtKB-UniRule"/>
</dbReference>
<dbReference type="AlphaFoldDB" id="A0A192A339"/>
<keyword evidence="5 6" id="KW-0067">ATP-binding</keyword>
<keyword evidence="6 7" id="KW-0418">Kinase</keyword>
<accession>A0A192A339</accession>
<keyword evidence="4 6" id="KW-0547">Nucleotide-binding</keyword>
<dbReference type="CDD" id="cd02027">
    <property type="entry name" value="APSK"/>
    <property type="match status" value="1"/>
</dbReference>
<comment type="function">
    <text evidence="6 7">Catalyzes the synthesis of activated sulfate.</text>
</comment>
<comment type="similarity">
    <text evidence="6 7">Belongs to the APS kinase family.</text>
</comment>
<dbReference type="NCBIfam" id="TIGR00455">
    <property type="entry name" value="apsK"/>
    <property type="match status" value="1"/>
</dbReference>
<dbReference type="GO" id="GO:0070814">
    <property type="term" value="P:hydrogen sulfide biosynthetic process"/>
    <property type="evidence" value="ECO:0007669"/>
    <property type="project" value="UniProtKB-UniRule"/>
</dbReference>
<dbReference type="InterPro" id="IPR050512">
    <property type="entry name" value="Sulf_AdTrans/APS_kinase"/>
</dbReference>
<dbReference type="STRING" id="190721.ACS15_4062"/>
<dbReference type="NCBIfam" id="NF003013">
    <property type="entry name" value="PRK03846.1"/>
    <property type="match status" value="1"/>
</dbReference>
<dbReference type="EMBL" id="CP016023">
    <property type="protein sequence ID" value="ANJ74707.1"/>
    <property type="molecule type" value="Genomic_DNA"/>
</dbReference>
<dbReference type="SUPFAM" id="SSF52540">
    <property type="entry name" value="P-loop containing nucleoside triphosphate hydrolases"/>
    <property type="match status" value="1"/>
</dbReference>
<dbReference type="RefSeq" id="WP_064806776.1">
    <property type="nucleotide sequence ID" value="NZ_CP016023.1"/>
</dbReference>
<keyword evidence="10" id="KW-1185">Reference proteome</keyword>
<evidence type="ECO:0000256" key="2">
    <source>
        <dbReference type="ARBA" id="ARBA00012121"/>
    </source>
</evidence>
<dbReference type="PANTHER" id="PTHR42700:SF1">
    <property type="entry name" value="SULFATE ADENYLYLTRANSFERASE"/>
    <property type="match status" value="1"/>
</dbReference>
<organism evidence="9 10">
    <name type="scientific">Ralstonia insidiosa</name>
    <dbReference type="NCBI Taxonomy" id="190721"/>
    <lineage>
        <taxon>Bacteria</taxon>
        <taxon>Pseudomonadati</taxon>
        <taxon>Pseudomonadota</taxon>
        <taxon>Betaproteobacteria</taxon>
        <taxon>Burkholderiales</taxon>
        <taxon>Burkholderiaceae</taxon>
        <taxon>Ralstonia</taxon>
    </lineage>
</organism>
<dbReference type="GO" id="GO:0005737">
    <property type="term" value="C:cytoplasm"/>
    <property type="evidence" value="ECO:0007669"/>
    <property type="project" value="TreeGrafter"/>
</dbReference>
<keyword evidence="3 6" id="KW-0808">Transferase</keyword>
<evidence type="ECO:0000313" key="10">
    <source>
        <dbReference type="Proteomes" id="UP000078572"/>
    </source>
</evidence>